<reference evidence="1" key="1">
    <citation type="submission" date="2023-10" db="EMBL/GenBank/DDBJ databases">
        <authorList>
            <person name="Chen Y."/>
            <person name="Shah S."/>
            <person name="Dougan E. K."/>
            <person name="Thang M."/>
            <person name="Chan C."/>
        </authorList>
    </citation>
    <scope>NUCLEOTIDE SEQUENCE [LARGE SCALE GENOMIC DNA]</scope>
</reference>
<accession>A0ABN9QFH1</accession>
<dbReference type="Proteomes" id="UP001189429">
    <property type="component" value="Unassembled WGS sequence"/>
</dbReference>
<name>A0ABN9QFH1_9DINO</name>
<proteinExistence type="predicted"/>
<sequence length="184" mass="20133">MGKTVPLETAKIRIKGRVSSGTQRSERGSLILKSLMLNKAPATFLFIVSMLLPGLSDVDDLDSLEAFAEHKAITNAYRRNNYKPVSLEYNDDALFQNVLTDEGFAHWIAQYLRIKPGGASNTGIARSSWVAELYRPLPNGFKGSSDLVIVDNSAVANLHMKYEGTFIVRANAAQAAARANMRSG</sequence>
<gene>
    <name evidence="1" type="ORF">PCOR1329_LOCUS11249</name>
</gene>
<evidence type="ECO:0000313" key="1">
    <source>
        <dbReference type="EMBL" id="CAK0804446.1"/>
    </source>
</evidence>
<dbReference type="EMBL" id="CAUYUJ010003236">
    <property type="protein sequence ID" value="CAK0804446.1"/>
    <property type="molecule type" value="Genomic_DNA"/>
</dbReference>
<keyword evidence="2" id="KW-1185">Reference proteome</keyword>
<evidence type="ECO:0000313" key="2">
    <source>
        <dbReference type="Proteomes" id="UP001189429"/>
    </source>
</evidence>
<comment type="caution">
    <text evidence="1">The sequence shown here is derived from an EMBL/GenBank/DDBJ whole genome shotgun (WGS) entry which is preliminary data.</text>
</comment>
<organism evidence="1 2">
    <name type="scientific">Prorocentrum cordatum</name>
    <dbReference type="NCBI Taxonomy" id="2364126"/>
    <lineage>
        <taxon>Eukaryota</taxon>
        <taxon>Sar</taxon>
        <taxon>Alveolata</taxon>
        <taxon>Dinophyceae</taxon>
        <taxon>Prorocentrales</taxon>
        <taxon>Prorocentraceae</taxon>
        <taxon>Prorocentrum</taxon>
    </lineage>
</organism>
<protein>
    <submittedName>
        <fullName evidence="1">Uncharacterized protein</fullName>
    </submittedName>
</protein>